<keyword evidence="1" id="KW-0732">Signal</keyword>
<dbReference type="PANTHER" id="PTHR43143">
    <property type="entry name" value="METALLOPHOSPHOESTERASE, CALCINEURIN SUPERFAMILY"/>
    <property type="match status" value="1"/>
</dbReference>
<dbReference type="PROSITE" id="PS51257">
    <property type="entry name" value="PROKAR_LIPOPROTEIN"/>
    <property type="match status" value="1"/>
</dbReference>
<dbReference type="STRING" id="1033731.SAMN05444145_104298"/>
<dbReference type="Gene3D" id="2.60.40.3920">
    <property type="match status" value="1"/>
</dbReference>
<dbReference type="AlphaFoldDB" id="A0A1H4CFP7"/>
<dbReference type="Proteomes" id="UP000183253">
    <property type="component" value="Unassembled WGS sequence"/>
</dbReference>
<gene>
    <name evidence="5" type="ORF">SAMN05444145_104298</name>
</gene>
<dbReference type="Pfam" id="PF00149">
    <property type="entry name" value="Metallophos"/>
    <property type="match status" value="1"/>
</dbReference>
<dbReference type="Gene3D" id="3.60.21.10">
    <property type="match status" value="1"/>
</dbReference>
<feature type="domain" description="Calcineurin-like phosphoesterase C-terminal" evidence="3">
    <location>
        <begin position="456"/>
        <end position="637"/>
    </location>
</feature>
<dbReference type="GO" id="GO:0016787">
    <property type="term" value="F:hydrolase activity"/>
    <property type="evidence" value="ECO:0007669"/>
    <property type="project" value="InterPro"/>
</dbReference>
<keyword evidence="6" id="KW-1185">Reference proteome</keyword>
<organism evidence="5 6">
    <name type="scientific">Alistipes timonensis JC136</name>
    <dbReference type="NCBI Taxonomy" id="1033731"/>
    <lineage>
        <taxon>Bacteria</taxon>
        <taxon>Pseudomonadati</taxon>
        <taxon>Bacteroidota</taxon>
        <taxon>Bacteroidia</taxon>
        <taxon>Bacteroidales</taxon>
        <taxon>Rikenellaceae</taxon>
        <taxon>Alistipes</taxon>
    </lineage>
</organism>
<feature type="domain" description="Calcineurin-like phosphoesterase N-terminal" evidence="4">
    <location>
        <begin position="142"/>
        <end position="219"/>
    </location>
</feature>
<dbReference type="InterPro" id="IPR032285">
    <property type="entry name" value="Metallophos_N"/>
</dbReference>
<dbReference type="Pfam" id="PF16371">
    <property type="entry name" value="MetallophosN"/>
    <property type="match status" value="1"/>
</dbReference>
<protein>
    <submittedName>
        <fullName evidence="5">3',5'-cyclic AMP phosphodiesterase CpdA</fullName>
    </submittedName>
</protein>
<feature type="signal peptide" evidence="1">
    <location>
        <begin position="1"/>
        <end position="24"/>
    </location>
</feature>
<evidence type="ECO:0000256" key="1">
    <source>
        <dbReference type="SAM" id="SignalP"/>
    </source>
</evidence>
<accession>A0A1H4CFP7</accession>
<dbReference type="InterPro" id="IPR051918">
    <property type="entry name" value="STPP_CPPED1"/>
</dbReference>
<reference evidence="5 6" key="1">
    <citation type="submission" date="2016-10" db="EMBL/GenBank/DDBJ databases">
        <authorList>
            <person name="de Groot N.N."/>
        </authorList>
    </citation>
    <scope>NUCLEOTIDE SEQUENCE [LARGE SCALE GENOMIC DNA]</scope>
    <source>
        <strain evidence="5 6">DSM 25383</strain>
    </source>
</reference>
<sequence length="654" mass="73377">MIKHKIRYRIATFLSVLALLTAGCSDDTTVNTARKDRLVTDQLVPGSTFYTSTTKELTIQGKGFAQGDALALADIATGAEIPLTLKEVDHAYVTFVVPQDIPTGSYRLIVHRGRESQVLGILKFRRSLDIEIPDKEGMNVKGVVFCGSLPVAGVVVSDGEAVTTTDDTGCYYLASKKHHGYVFMSVPSGYEPQSENSVPLIWGPVTPGEETCEQVDFELLEAPGQDDFDLLVLADIHLANRLGDIAQYKELMLPELKSYIAASPKRVYILNMGDMTFDLYWNSNKYNLGDYANTLKDSAIPALIYHVPGNHDNDEYAKDDYSAEQPYKDNLGPTYYSFNIGKAHFIMLDNTVYLNAGADAATRTPGDHSYNSAFTEMELAWLKADLATVKDKDAPLVIGTHCQVFYYNSSLDITPSMAYGHSTMLDQLLTEFTDVHIISGHTHNNTTMKVREGLMEHNTGGSCATWWWTGYYSNGHICKDGAPGGMGVYEFRDTDLEWYYKGYGEPRDFQLRTYDMNNVKTFFANNSVIRNMIRYYPNRNDYVNVGNNVVYINVWGWDPEWKVSVKENGVELNPTRVYMKDPLHTYAYDATRVYKNSNNTYTEVLTSSNNYHLFAANASSATSTLTIEVTDRFGNKYTETMSRPKEFAAQIENL</sequence>
<dbReference type="PANTHER" id="PTHR43143:SF1">
    <property type="entry name" value="SERINE_THREONINE-PROTEIN PHOSPHATASE CPPED1"/>
    <property type="match status" value="1"/>
</dbReference>
<evidence type="ECO:0000259" key="2">
    <source>
        <dbReference type="Pfam" id="PF00149"/>
    </source>
</evidence>
<feature type="chain" id="PRO_5010384327" evidence="1">
    <location>
        <begin position="25"/>
        <end position="654"/>
    </location>
</feature>
<dbReference type="RefSeq" id="WP_010262731.1">
    <property type="nucleotide sequence ID" value="NZ_CAEG01000011.1"/>
</dbReference>
<evidence type="ECO:0000259" key="3">
    <source>
        <dbReference type="Pfam" id="PF16370"/>
    </source>
</evidence>
<evidence type="ECO:0000313" key="5">
    <source>
        <dbReference type="EMBL" id="SEA59231.1"/>
    </source>
</evidence>
<dbReference type="Pfam" id="PF16370">
    <property type="entry name" value="MetallophosC"/>
    <property type="match status" value="1"/>
</dbReference>
<evidence type="ECO:0000313" key="6">
    <source>
        <dbReference type="Proteomes" id="UP000183253"/>
    </source>
</evidence>
<dbReference type="EMBL" id="FNRI01000004">
    <property type="protein sequence ID" value="SEA59231.1"/>
    <property type="molecule type" value="Genomic_DNA"/>
</dbReference>
<dbReference type="InterPro" id="IPR032288">
    <property type="entry name" value="Metallophos_C"/>
</dbReference>
<name>A0A1H4CFP7_9BACT</name>
<dbReference type="OrthoDB" id="1776264at2"/>
<dbReference type="SUPFAM" id="SSF56300">
    <property type="entry name" value="Metallo-dependent phosphatases"/>
    <property type="match status" value="1"/>
</dbReference>
<proteinExistence type="predicted"/>
<dbReference type="InterPro" id="IPR029052">
    <property type="entry name" value="Metallo-depent_PP-like"/>
</dbReference>
<dbReference type="InterPro" id="IPR004843">
    <property type="entry name" value="Calcineurin-like_PHP"/>
</dbReference>
<evidence type="ECO:0000259" key="4">
    <source>
        <dbReference type="Pfam" id="PF16371"/>
    </source>
</evidence>
<feature type="domain" description="Calcineurin-like phosphoesterase" evidence="2">
    <location>
        <begin position="230"/>
        <end position="444"/>
    </location>
</feature>